<dbReference type="RefSeq" id="WP_161260122.1">
    <property type="nucleotide sequence ID" value="NZ_JAFBDC010000001.1"/>
</dbReference>
<dbReference type="CDD" id="cd07381">
    <property type="entry name" value="MPP_CapA"/>
    <property type="match status" value="1"/>
</dbReference>
<dbReference type="Gene3D" id="3.60.21.10">
    <property type="match status" value="1"/>
</dbReference>
<dbReference type="PROSITE" id="PS51257">
    <property type="entry name" value="PROKAR_LIPOPROTEIN"/>
    <property type="match status" value="1"/>
</dbReference>
<name>A0A845LAI7_HELGE</name>
<dbReference type="PANTHER" id="PTHR33393">
    <property type="entry name" value="POLYGLUTAMINE SYNTHESIS ACCESSORY PROTEIN RV0574C-RELATED"/>
    <property type="match status" value="1"/>
</dbReference>
<accession>A0A845LAI7</accession>
<proteinExistence type="inferred from homology"/>
<feature type="domain" description="Capsule synthesis protein CapA" evidence="4">
    <location>
        <begin position="66"/>
        <end position="312"/>
    </location>
</feature>
<comment type="caution">
    <text evidence="5">The sequence shown here is derived from an EMBL/GenBank/DDBJ whole genome shotgun (WGS) entry which is preliminary data.</text>
</comment>
<dbReference type="Pfam" id="PF09587">
    <property type="entry name" value="PGA_cap"/>
    <property type="match status" value="1"/>
</dbReference>
<keyword evidence="6" id="KW-1185">Reference proteome</keyword>
<evidence type="ECO:0000256" key="1">
    <source>
        <dbReference type="ARBA" id="ARBA00005662"/>
    </source>
</evidence>
<dbReference type="SUPFAM" id="SSF56300">
    <property type="entry name" value="Metallo-dependent phosphatases"/>
    <property type="match status" value="1"/>
</dbReference>
<evidence type="ECO:0000256" key="3">
    <source>
        <dbReference type="SAM" id="SignalP"/>
    </source>
</evidence>
<reference evidence="5 6" key="1">
    <citation type="submission" date="2020-01" db="EMBL/GenBank/DDBJ databases">
        <title>Whole genome sequence of Heliobacterium gestii DSM 11169.</title>
        <authorList>
            <person name="Kyndt J.A."/>
            <person name="Meyer T.E."/>
        </authorList>
    </citation>
    <scope>NUCLEOTIDE SEQUENCE [LARGE SCALE GENOMIC DNA]</scope>
    <source>
        <strain evidence="5 6">DSM 11169</strain>
    </source>
</reference>
<feature type="signal peptide" evidence="3">
    <location>
        <begin position="1"/>
        <end position="24"/>
    </location>
</feature>
<gene>
    <name evidence="5" type="ORF">GTO89_00630</name>
</gene>
<dbReference type="InterPro" id="IPR019079">
    <property type="entry name" value="Capsule_synth_CapA"/>
</dbReference>
<sequence>MREGLRCKAILLLLTMVIAVAAVATGCGWKNGTGSGSGTESGGAHDVSENRGNPVVTPLPQSTTILLAATGDVLIHDSMIAAGQEADGSYRFEHFFAKIKPYIQAADVAVADFEGTMAGADRGFSGYPLFSCPDAMATALADTGFDVITVAGNHILDKGAAGAMQTVNRIEENGIVPVGAFRSAEEQSRITTREIRGVKLAFLAYTYGTNGIPIPPDKPWLVNLLDANALERDVAEARRLGVDFVVASLHMGEEYQRTPNAFQKEWVGRAVKAGVDVILGSHPHVLQPFEKRKGGDKDVFVIYSLGNFISAQKGRYRDAGAILYIPLEKGTDGAGKAYTRIGEIRYAPVWTDRYNRRGRQDYRALPVADALRDWREKADPLLTAEDAAMLQQAWEDTTAHLGAGYVESVEGLK</sequence>
<evidence type="ECO:0000313" key="6">
    <source>
        <dbReference type="Proteomes" id="UP000471031"/>
    </source>
</evidence>
<dbReference type="InterPro" id="IPR029052">
    <property type="entry name" value="Metallo-depent_PP-like"/>
</dbReference>
<evidence type="ECO:0000259" key="4">
    <source>
        <dbReference type="SMART" id="SM00854"/>
    </source>
</evidence>
<keyword evidence="3" id="KW-0732">Signal</keyword>
<dbReference type="PANTHER" id="PTHR33393:SF12">
    <property type="entry name" value="CAPSULE BIOSYNTHESIS PROTEIN CAPA"/>
    <property type="match status" value="1"/>
</dbReference>
<feature type="chain" id="PRO_5039108700" evidence="3">
    <location>
        <begin position="25"/>
        <end position="413"/>
    </location>
</feature>
<evidence type="ECO:0000313" key="5">
    <source>
        <dbReference type="EMBL" id="MZP41535.1"/>
    </source>
</evidence>
<dbReference type="SMART" id="SM00854">
    <property type="entry name" value="PGA_cap"/>
    <property type="match status" value="1"/>
</dbReference>
<dbReference type="AlphaFoldDB" id="A0A845LAI7"/>
<protein>
    <submittedName>
        <fullName evidence="5">CapA family protein</fullName>
    </submittedName>
</protein>
<comment type="similarity">
    <text evidence="1">Belongs to the CapA family.</text>
</comment>
<feature type="region of interest" description="Disordered" evidence="2">
    <location>
        <begin position="34"/>
        <end position="56"/>
    </location>
</feature>
<dbReference type="InterPro" id="IPR052169">
    <property type="entry name" value="CW_Biosynth-Accessory"/>
</dbReference>
<dbReference type="Proteomes" id="UP000471031">
    <property type="component" value="Unassembled WGS sequence"/>
</dbReference>
<organism evidence="5 6">
    <name type="scientific">Heliomicrobium gestii</name>
    <name type="common">Heliobacterium gestii</name>
    <dbReference type="NCBI Taxonomy" id="2699"/>
    <lineage>
        <taxon>Bacteria</taxon>
        <taxon>Bacillati</taxon>
        <taxon>Bacillota</taxon>
        <taxon>Clostridia</taxon>
        <taxon>Eubacteriales</taxon>
        <taxon>Heliobacteriaceae</taxon>
        <taxon>Heliomicrobium</taxon>
    </lineage>
</organism>
<dbReference type="EMBL" id="WXEX01000001">
    <property type="protein sequence ID" value="MZP41535.1"/>
    <property type="molecule type" value="Genomic_DNA"/>
</dbReference>
<dbReference type="OrthoDB" id="9810906at2"/>
<evidence type="ECO:0000256" key="2">
    <source>
        <dbReference type="SAM" id="MobiDB-lite"/>
    </source>
</evidence>